<name>A0A6A6C4G6_ZASCE</name>
<sequence>MSSSPVAVSKCQAVLWPISYRLSTSTGQAARITCFELCKLCRIGRGNGSGTLLSDQQCINGRDAQCRVHGGRLVSGFDRNRRSRPVVLALAGGPRLDARGVVHRRQNRPYEAVANPVLGYALRSHGSRTSLEQLSHLAHA</sequence>
<protein>
    <submittedName>
        <fullName evidence="1">Uncharacterized protein</fullName>
    </submittedName>
</protein>
<proteinExistence type="predicted"/>
<evidence type="ECO:0000313" key="2">
    <source>
        <dbReference type="Proteomes" id="UP000799537"/>
    </source>
</evidence>
<dbReference type="RefSeq" id="XP_033662810.1">
    <property type="nucleotide sequence ID" value="XM_033813981.1"/>
</dbReference>
<gene>
    <name evidence="1" type="ORF">M409DRAFT_58697</name>
</gene>
<keyword evidence="2" id="KW-1185">Reference proteome</keyword>
<dbReference type="AlphaFoldDB" id="A0A6A6C4G6"/>
<dbReference type="Proteomes" id="UP000799537">
    <property type="component" value="Unassembled WGS sequence"/>
</dbReference>
<reference evidence="1" key="1">
    <citation type="journal article" date="2020" name="Stud. Mycol.">
        <title>101 Dothideomycetes genomes: a test case for predicting lifestyles and emergence of pathogens.</title>
        <authorList>
            <person name="Haridas S."/>
            <person name="Albert R."/>
            <person name="Binder M."/>
            <person name="Bloem J."/>
            <person name="Labutti K."/>
            <person name="Salamov A."/>
            <person name="Andreopoulos B."/>
            <person name="Baker S."/>
            <person name="Barry K."/>
            <person name="Bills G."/>
            <person name="Bluhm B."/>
            <person name="Cannon C."/>
            <person name="Castanera R."/>
            <person name="Culley D."/>
            <person name="Daum C."/>
            <person name="Ezra D."/>
            <person name="Gonzalez J."/>
            <person name="Henrissat B."/>
            <person name="Kuo A."/>
            <person name="Liang C."/>
            <person name="Lipzen A."/>
            <person name="Lutzoni F."/>
            <person name="Magnuson J."/>
            <person name="Mondo S."/>
            <person name="Nolan M."/>
            <person name="Ohm R."/>
            <person name="Pangilinan J."/>
            <person name="Park H.-J."/>
            <person name="Ramirez L."/>
            <person name="Alfaro M."/>
            <person name="Sun H."/>
            <person name="Tritt A."/>
            <person name="Yoshinaga Y."/>
            <person name="Zwiers L.-H."/>
            <person name="Turgeon B."/>
            <person name="Goodwin S."/>
            <person name="Spatafora J."/>
            <person name="Crous P."/>
            <person name="Grigoriev I."/>
        </authorList>
    </citation>
    <scope>NUCLEOTIDE SEQUENCE</scope>
    <source>
        <strain evidence="1">ATCC 36951</strain>
    </source>
</reference>
<accession>A0A6A6C4G6</accession>
<dbReference type="GeneID" id="54567253"/>
<evidence type="ECO:0000313" key="1">
    <source>
        <dbReference type="EMBL" id="KAF2161921.1"/>
    </source>
</evidence>
<organism evidence="1 2">
    <name type="scientific">Zasmidium cellare ATCC 36951</name>
    <dbReference type="NCBI Taxonomy" id="1080233"/>
    <lineage>
        <taxon>Eukaryota</taxon>
        <taxon>Fungi</taxon>
        <taxon>Dikarya</taxon>
        <taxon>Ascomycota</taxon>
        <taxon>Pezizomycotina</taxon>
        <taxon>Dothideomycetes</taxon>
        <taxon>Dothideomycetidae</taxon>
        <taxon>Mycosphaerellales</taxon>
        <taxon>Mycosphaerellaceae</taxon>
        <taxon>Zasmidium</taxon>
    </lineage>
</organism>
<dbReference type="EMBL" id="ML993616">
    <property type="protein sequence ID" value="KAF2161921.1"/>
    <property type="molecule type" value="Genomic_DNA"/>
</dbReference>